<accession>A0A075G1S2</accession>
<evidence type="ECO:0000313" key="2">
    <source>
        <dbReference type="EMBL" id="AIE97980.1"/>
    </source>
</evidence>
<feature type="transmembrane region" description="Helical" evidence="1">
    <location>
        <begin position="38"/>
        <end position="58"/>
    </location>
</feature>
<dbReference type="AlphaFoldDB" id="A0A075G1S2"/>
<name>A0A075G1S2_9ARCH</name>
<feature type="transmembrane region" description="Helical" evidence="1">
    <location>
        <begin position="7"/>
        <end position="26"/>
    </location>
</feature>
<protein>
    <submittedName>
        <fullName evidence="2">Uncharacterized protein</fullName>
    </submittedName>
</protein>
<proteinExistence type="predicted"/>
<keyword evidence="1" id="KW-0472">Membrane</keyword>
<sequence>MASKQITVGIGVPMIVTGFLIAIFWAPLVGDVKETVEFIGSLIGIIGVILFIAGLFYTKQPVAA</sequence>
<keyword evidence="1" id="KW-0812">Transmembrane</keyword>
<dbReference type="EMBL" id="KF900522">
    <property type="protein sequence ID" value="AIE97980.1"/>
    <property type="molecule type" value="Genomic_DNA"/>
</dbReference>
<reference evidence="2" key="1">
    <citation type="journal article" date="2014" name="Genome Biol. Evol.">
        <title>Pangenome evidence for extensive interdomain horizontal transfer affecting lineage core and shell genes in uncultured planktonic thaumarchaeota and euryarchaeota.</title>
        <authorList>
            <person name="Deschamps P."/>
            <person name="Zivanovic Y."/>
            <person name="Moreira D."/>
            <person name="Rodriguez-Valera F."/>
            <person name="Lopez-Garcia P."/>
        </authorList>
    </citation>
    <scope>NUCLEOTIDE SEQUENCE</scope>
</reference>
<organism evidence="2">
    <name type="scientific">uncultured marine thaumarchaeote KM3_03_G08</name>
    <dbReference type="NCBI Taxonomy" id="1455962"/>
    <lineage>
        <taxon>Archaea</taxon>
        <taxon>Nitrososphaerota</taxon>
        <taxon>environmental samples</taxon>
    </lineage>
</organism>
<evidence type="ECO:0000256" key="1">
    <source>
        <dbReference type="SAM" id="Phobius"/>
    </source>
</evidence>
<keyword evidence="1" id="KW-1133">Transmembrane helix</keyword>